<evidence type="ECO:0000313" key="2">
    <source>
        <dbReference type="EMBL" id="KAA0035322.1"/>
    </source>
</evidence>
<evidence type="ECO:0000313" key="4">
    <source>
        <dbReference type="Proteomes" id="UP000321393"/>
    </source>
</evidence>
<comment type="caution">
    <text evidence="2">The sequence shown here is derived from an EMBL/GenBank/DDBJ whole genome shotgun (WGS) entry which is preliminary data.</text>
</comment>
<name>A0A5A7SVQ0_CUCMM</name>
<organism evidence="2 4">
    <name type="scientific">Cucumis melo var. makuwa</name>
    <name type="common">Oriental melon</name>
    <dbReference type="NCBI Taxonomy" id="1194695"/>
    <lineage>
        <taxon>Eukaryota</taxon>
        <taxon>Viridiplantae</taxon>
        <taxon>Streptophyta</taxon>
        <taxon>Embryophyta</taxon>
        <taxon>Tracheophyta</taxon>
        <taxon>Spermatophyta</taxon>
        <taxon>Magnoliopsida</taxon>
        <taxon>eudicotyledons</taxon>
        <taxon>Gunneridae</taxon>
        <taxon>Pentapetalae</taxon>
        <taxon>rosids</taxon>
        <taxon>fabids</taxon>
        <taxon>Cucurbitales</taxon>
        <taxon>Cucurbitaceae</taxon>
        <taxon>Benincaseae</taxon>
        <taxon>Cucumis</taxon>
    </lineage>
</organism>
<dbReference type="Proteomes" id="UP000321393">
    <property type="component" value="Unassembled WGS sequence"/>
</dbReference>
<evidence type="ECO:0000256" key="1">
    <source>
        <dbReference type="SAM" id="MobiDB-lite"/>
    </source>
</evidence>
<proteinExistence type="predicted"/>
<sequence length="133" mass="14565">MANTVLRHSLGKMSPRRGGRGGRGAGHIELEEQPAVQATNPTAVVTQAYLTATEKRYQDMLRDALAPFHAVQKTPIAPPSAPVEPNPCQTNCQYMKCPNDQKVQCPVFFLEDRGTTGWETAERMLGGDVNKIT</sequence>
<accession>A0A5A7SVQ0</accession>
<dbReference type="Proteomes" id="UP000321947">
    <property type="component" value="Unassembled WGS sequence"/>
</dbReference>
<feature type="region of interest" description="Disordered" evidence="1">
    <location>
        <begin position="1"/>
        <end position="26"/>
    </location>
</feature>
<reference evidence="4 5" key="1">
    <citation type="submission" date="2019-08" db="EMBL/GenBank/DDBJ databases">
        <title>Draft genome sequences of two oriental melons (Cucumis melo L. var makuwa).</title>
        <authorList>
            <person name="Kwon S.-Y."/>
        </authorList>
    </citation>
    <scope>NUCLEOTIDE SEQUENCE [LARGE SCALE GENOMIC DNA]</scope>
    <source>
        <strain evidence="5">cv. Chang Bougi</strain>
        <strain evidence="4">cv. SW 3</strain>
        <tissue evidence="2">Leaf</tissue>
    </source>
</reference>
<evidence type="ECO:0000313" key="5">
    <source>
        <dbReference type="Proteomes" id="UP000321947"/>
    </source>
</evidence>
<dbReference type="EMBL" id="SSTE01020126">
    <property type="protein sequence ID" value="KAA0035322.1"/>
    <property type="molecule type" value="Genomic_DNA"/>
</dbReference>
<evidence type="ECO:0000313" key="3">
    <source>
        <dbReference type="EMBL" id="TYK14315.1"/>
    </source>
</evidence>
<dbReference type="EMBL" id="SSTD01009331">
    <property type="protein sequence ID" value="TYK14315.1"/>
    <property type="molecule type" value="Genomic_DNA"/>
</dbReference>
<dbReference type="AlphaFoldDB" id="A0A5A7SVQ0"/>
<gene>
    <name evidence="3" type="ORF">E5676_scaffold84G00410</name>
    <name evidence="2" type="ORF">E6C27_scaffold228G001230</name>
</gene>
<protein>
    <submittedName>
        <fullName evidence="2">Histone H2B.3-like</fullName>
    </submittedName>
</protein>